<evidence type="ECO:0000256" key="1">
    <source>
        <dbReference type="ARBA" id="ARBA00004651"/>
    </source>
</evidence>
<feature type="domain" description="Mechanosensitive ion channel MscS" evidence="10">
    <location>
        <begin position="632"/>
        <end position="697"/>
    </location>
</feature>
<dbReference type="PANTHER" id="PTHR30347">
    <property type="entry name" value="POTASSIUM CHANNEL RELATED"/>
    <property type="match status" value="1"/>
</dbReference>
<dbReference type="InterPro" id="IPR006685">
    <property type="entry name" value="MscS_channel_2nd"/>
</dbReference>
<dbReference type="Pfam" id="PF12607">
    <property type="entry name" value="DUF3772"/>
    <property type="match status" value="1"/>
</dbReference>
<dbReference type="PANTHER" id="PTHR30347:SF9">
    <property type="entry name" value="MINICONDUCTANCE MECHANOSENSITIVE CHANNEL MSCM"/>
    <property type="match status" value="1"/>
</dbReference>
<accession>A0A345CS82</accession>
<feature type="transmembrane region" description="Helical" evidence="8">
    <location>
        <begin position="543"/>
        <end position="565"/>
    </location>
</feature>
<evidence type="ECO:0000256" key="7">
    <source>
        <dbReference type="SAM" id="Coils"/>
    </source>
</evidence>
<feature type="transmembrane region" description="Helical" evidence="8">
    <location>
        <begin position="365"/>
        <end position="387"/>
    </location>
</feature>
<dbReference type="InterPro" id="IPR011014">
    <property type="entry name" value="MscS_channel_TM-2"/>
</dbReference>
<feature type="chain" id="PRO_5017047419" evidence="9">
    <location>
        <begin position="26"/>
        <end position="812"/>
    </location>
</feature>
<dbReference type="InterPro" id="IPR010920">
    <property type="entry name" value="LSM_dom_sf"/>
</dbReference>
<dbReference type="InterPro" id="IPR049142">
    <property type="entry name" value="MS_channel_1st"/>
</dbReference>
<sequence>MSDLRNLFRLCLLVFVTLLTGMVHAASDEASQQAGEAPVKVNAAVELPKMQKVLDKIKQQVSGETNDGRLSALNDMAIELSGDADTLIQGITPQRTQLQAQLGVLGPAPKADSGVKETAEVTSKRKNLENQKAKIDDQVQQAESIKSGAINLSAQIVSLRREGLKTQLALNAGSFFGPRFWAPMFNTESDDGARISDFLSELGNTAVLSWQPGWRLGTMIWILLAVLVASQGRRYLEQFLAWVGIHLLPEGRLRRSFLAAATAITTLVAVALAFNFLNLAFTRHSEVVDDVRTFADKLVGLSIICGLIAGLGRAFLSTRRPSWRLPNISNPVALALKPFPPLTAGLVFVFQMLETLNQSANTSVATTVLASGVTALLIGCTALSISFRVSRARRKIILMGGQPEARSTLVGLIQMAITLAGVAILLALVIGYVALARFLAYELIWMGIVFGSFYILSQLVADACETLFSVNNASGKSIQRSLNIDARHLGQVATLLGATGKTLLVLVAAMALLNGTFGSGTPIELAQKAIEFWGGKGLETLNIVPAHVLNALLCLIVGIYILRAARRWLDQDFLPKTTMDAGMRVSLITLFSNLGYVMVFLLALSIMGLQWNKLAWIVSALSVGIGFGLQEIVKNFISGLILLTERPVKVGDLVSISGIEGDIRRINVRATEIQLGDRSTVIVPNSQFISQNVRNATMGNAQGVATITLTFPLDIDPVQVRQLLLDVYIENERILETPEPSVTFKDLIPEGIVLSVTGNVASPRQVSGAKSDLLFDILTRLRKEGVVLSSPQTMIVEQRNGQKVLLDDGAES</sequence>
<reference evidence="13 14" key="1">
    <citation type="submission" date="2016-01" db="EMBL/GenBank/DDBJ databases">
        <authorList>
            <person name="Oliw E.H."/>
        </authorList>
    </citation>
    <scope>NUCLEOTIDE SEQUENCE [LARGE SCALE GENOMIC DNA]</scope>
    <source>
        <strain evidence="13 14">MDcuke</strain>
    </source>
</reference>
<dbReference type="InterPro" id="IPR022249">
    <property type="entry name" value="DUF3772"/>
</dbReference>
<protein>
    <submittedName>
        <fullName evidence="13">Mechanosensitive ion channel family protein</fullName>
    </submittedName>
</protein>
<dbReference type="InterPro" id="IPR011066">
    <property type="entry name" value="MscS_channel_C_sf"/>
</dbReference>
<dbReference type="Gene3D" id="3.30.70.100">
    <property type="match status" value="1"/>
</dbReference>
<dbReference type="Gene3D" id="2.30.30.60">
    <property type="match status" value="1"/>
</dbReference>
<evidence type="ECO:0000256" key="9">
    <source>
        <dbReference type="SAM" id="SignalP"/>
    </source>
</evidence>
<evidence type="ECO:0000256" key="8">
    <source>
        <dbReference type="SAM" id="Phobius"/>
    </source>
</evidence>
<evidence type="ECO:0000256" key="5">
    <source>
        <dbReference type="ARBA" id="ARBA00022989"/>
    </source>
</evidence>
<dbReference type="AlphaFoldDB" id="A0A345CS82"/>
<keyword evidence="9" id="KW-0732">Signal</keyword>
<evidence type="ECO:0000256" key="2">
    <source>
        <dbReference type="ARBA" id="ARBA00008017"/>
    </source>
</evidence>
<evidence type="ECO:0000313" key="13">
    <source>
        <dbReference type="EMBL" id="AXF76299.1"/>
    </source>
</evidence>
<dbReference type="Pfam" id="PF00924">
    <property type="entry name" value="MS_channel_2nd"/>
    <property type="match status" value="1"/>
</dbReference>
<dbReference type="GO" id="GO:0008381">
    <property type="term" value="F:mechanosensitive monoatomic ion channel activity"/>
    <property type="evidence" value="ECO:0007669"/>
    <property type="project" value="UniProtKB-ARBA"/>
</dbReference>
<name>A0A345CS82_9GAMM</name>
<feature type="transmembrane region" description="Helical" evidence="8">
    <location>
        <begin position="328"/>
        <end position="353"/>
    </location>
</feature>
<evidence type="ECO:0000259" key="11">
    <source>
        <dbReference type="Pfam" id="PF12607"/>
    </source>
</evidence>
<comment type="similarity">
    <text evidence="2">Belongs to the MscS (TC 1.A.23) family.</text>
</comment>
<evidence type="ECO:0000313" key="14">
    <source>
        <dbReference type="Proteomes" id="UP000264980"/>
    </source>
</evidence>
<dbReference type="GO" id="GO:0005886">
    <property type="term" value="C:plasma membrane"/>
    <property type="evidence" value="ECO:0007669"/>
    <property type="project" value="UniProtKB-SubCell"/>
</dbReference>
<keyword evidence="4 8" id="KW-0812">Transmembrane</keyword>
<keyword evidence="5 8" id="KW-1133">Transmembrane helix</keyword>
<dbReference type="EMBL" id="CP013970">
    <property type="protein sequence ID" value="AXF76299.1"/>
    <property type="molecule type" value="Genomic_DNA"/>
</dbReference>
<feature type="transmembrane region" description="Helical" evidence="8">
    <location>
        <begin position="444"/>
        <end position="468"/>
    </location>
</feature>
<evidence type="ECO:0000259" key="10">
    <source>
        <dbReference type="Pfam" id="PF00924"/>
    </source>
</evidence>
<evidence type="ECO:0000256" key="6">
    <source>
        <dbReference type="ARBA" id="ARBA00023136"/>
    </source>
</evidence>
<feature type="transmembrane region" description="Helical" evidence="8">
    <location>
        <begin position="489"/>
        <end position="513"/>
    </location>
</feature>
<feature type="transmembrane region" description="Helical" evidence="8">
    <location>
        <begin position="585"/>
        <end position="608"/>
    </location>
</feature>
<dbReference type="InterPro" id="IPR023408">
    <property type="entry name" value="MscS_beta-dom_sf"/>
</dbReference>
<feature type="transmembrane region" description="Helical" evidence="8">
    <location>
        <begin position="257"/>
        <end position="278"/>
    </location>
</feature>
<keyword evidence="3" id="KW-1003">Cell membrane</keyword>
<feature type="coiled-coil region" evidence="7">
    <location>
        <begin position="118"/>
        <end position="145"/>
    </location>
</feature>
<feature type="domain" description="DUF3772" evidence="11">
    <location>
        <begin position="140"/>
        <end position="200"/>
    </location>
</feature>
<dbReference type="InterPro" id="IPR052702">
    <property type="entry name" value="MscS-like_channel"/>
</dbReference>
<evidence type="ECO:0000259" key="12">
    <source>
        <dbReference type="Pfam" id="PF21088"/>
    </source>
</evidence>
<dbReference type="SUPFAM" id="SSF50182">
    <property type="entry name" value="Sm-like ribonucleoproteins"/>
    <property type="match status" value="1"/>
</dbReference>
<feature type="transmembrane region" description="Helical" evidence="8">
    <location>
        <begin position="214"/>
        <end position="236"/>
    </location>
</feature>
<dbReference type="SUPFAM" id="SSF82861">
    <property type="entry name" value="Mechanosensitive channel protein MscS (YggB), transmembrane region"/>
    <property type="match status" value="1"/>
</dbReference>
<feature type="transmembrane region" description="Helical" evidence="8">
    <location>
        <begin position="298"/>
        <end position="316"/>
    </location>
</feature>
<keyword evidence="6 8" id="KW-0472">Membrane</keyword>
<comment type="subcellular location">
    <subcellularLocation>
        <location evidence="1">Cell membrane</location>
        <topology evidence="1">Multi-pass membrane protein</topology>
    </subcellularLocation>
</comment>
<dbReference type="RefSeq" id="WP_233480458.1">
    <property type="nucleotide sequence ID" value="NZ_CP013970.1"/>
</dbReference>
<feature type="signal peptide" evidence="9">
    <location>
        <begin position="1"/>
        <end position="25"/>
    </location>
</feature>
<feature type="domain" description="Mechanosensitive ion channel transmembrane helices 2/3" evidence="12">
    <location>
        <begin position="589"/>
        <end position="630"/>
    </location>
</feature>
<evidence type="ECO:0000256" key="4">
    <source>
        <dbReference type="ARBA" id="ARBA00022692"/>
    </source>
</evidence>
<feature type="transmembrane region" description="Helical" evidence="8">
    <location>
        <begin position="408"/>
        <end position="432"/>
    </location>
</feature>
<dbReference type="Gene3D" id="1.10.287.1260">
    <property type="match status" value="1"/>
</dbReference>
<dbReference type="SUPFAM" id="SSF82689">
    <property type="entry name" value="Mechanosensitive channel protein MscS (YggB), C-terminal domain"/>
    <property type="match status" value="1"/>
</dbReference>
<dbReference type="Pfam" id="PF21088">
    <property type="entry name" value="MS_channel_1st"/>
    <property type="match status" value="1"/>
</dbReference>
<dbReference type="Proteomes" id="UP000264980">
    <property type="component" value="Chromosome"/>
</dbReference>
<proteinExistence type="inferred from homology"/>
<evidence type="ECO:0000256" key="3">
    <source>
        <dbReference type="ARBA" id="ARBA00022475"/>
    </source>
</evidence>
<organism evidence="13 14">
    <name type="scientific">Erwinia tracheiphila</name>
    <dbReference type="NCBI Taxonomy" id="65700"/>
    <lineage>
        <taxon>Bacteria</taxon>
        <taxon>Pseudomonadati</taxon>
        <taxon>Pseudomonadota</taxon>
        <taxon>Gammaproteobacteria</taxon>
        <taxon>Enterobacterales</taxon>
        <taxon>Erwiniaceae</taxon>
        <taxon>Erwinia</taxon>
    </lineage>
</organism>
<gene>
    <name evidence="13" type="ORF">AV903_09970</name>
</gene>
<keyword evidence="7" id="KW-0175">Coiled coil</keyword>